<proteinExistence type="predicted"/>
<feature type="region of interest" description="Disordered" evidence="1">
    <location>
        <begin position="438"/>
        <end position="457"/>
    </location>
</feature>
<organism evidence="2 3">
    <name type="scientific">Candidula unifasciata</name>
    <dbReference type="NCBI Taxonomy" id="100452"/>
    <lineage>
        <taxon>Eukaryota</taxon>
        <taxon>Metazoa</taxon>
        <taxon>Spiralia</taxon>
        <taxon>Lophotrochozoa</taxon>
        <taxon>Mollusca</taxon>
        <taxon>Gastropoda</taxon>
        <taxon>Heterobranchia</taxon>
        <taxon>Euthyneura</taxon>
        <taxon>Panpulmonata</taxon>
        <taxon>Eupulmonata</taxon>
        <taxon>Stylommatophora</taxon>
        <taxon>Helicina</taxon>
        <taxon>Helicoidea</taxon>
        <taxon>Geomitridae</taxon>
        <taxon>Candidula</taxon>
    </lineage>
</organism>
<evidence type="ECO:0000256" key="1">
    <source>
        <dbReference type="SAM" id="MobiDB-lite"/>
    </source>
</evidence>
<comment type="caution">
    <text evidence="2">The sequence shown here is derived from an EMBL/GenBank/DDBJ whole genome shotgun (WGS) entry which is preliminary data.</text>
</comment>
<dbReference type="EMBL" id="CAJHNH020001902">
    <property type="protein sequence ID" value="CAG5124888.1"/>
    <property type="molecule type" value="Genomic_DNA"/>
</dbReference>
<protein>
    <submittedName>
        <fullName evidence="2">Uncharacterized protein</fullName>
    </submittedName>
</protein>
<accession>A0A8S3Z9M4</accession>
<evidence type="ECO:0000313" key="2">
    <source>
        <dbReference type="EMBL" id="CAG5124888.1"/>
    </source>
</evidence>
<reference evidence="2" key="1">
    <citation type="submission" date="2021-04" db="EMBL/GenBank/DDBJ databases">
        <authorList>
            <consortium name="Molecular Ecology Group"/>
        </authorList>
    </citation>
    <scope>NUCLEOTIDE SEQUENCE</scope>
</reference>
<gene>
    <name evidence="2" type="ORF">CUNI_LOCUS10446</name>
</gene>
<sequence>MSCGSVCPCHFKWLVDTQGSKRDPINSEKAWLDFAVRLLSREVVGKARGQETVWSERCKPHWWDKAVELPWKNPTANPKDTKEVLLTKYTALERKLREEGRFPQELEEEAKLWNEGRYKELFLQTSLASLLGKVSGVHTAAIDAMEKAKELKAQVNQSLVNDLQQCLSSTLQVTNNLIVSGCEEIKPAKRSSPGSNNSNSIFEKRRKVERVILPLDKQTMCSTVPASFKPSQNINLPSKLTADEKCQTRTNSVKRYKQKTQIKPPTQTPTLQIIAPTVTTLANSLQQAVSTSGLGFSHEDINHLLLRNIIVCTKPISDATPHLTPAAVLSQTQATNAFKLSVHTNPSLISPVPVKCNLTSHKTSENTDILFSSEVSNTSNFHAISGNTPNSNTPDINFVSSSAENNSNNNGNIPVIIQDVHNTNYTAHFPLFDEDDTEISTTSSPVNNASSTSSSDRVANMGISDGSDHNISDTDYSTEHSMLECSTDHSMLEYSTENSMLDCSTEPNRLEYSAEHGVLNLDDIFSPDEQEQLWKEDGSYLLERFLEDLGGSEQTVLHNCMTEFKLKY</sequence>
<evidence type="ECO:0000313" key="3">
    <source>
        <dbReference type="Proteomes" id="UP000678393"/>
    </source>
</evidence>
<dbReference type="Proteomes" id="UP000678393">
    <property type="component" value="Unassembled WGS sequence"/>
</dbReference>
<dbReference type="OrthoDB" id="6155965at2759"/>
<keyword evidence="3" id="KW-1185">Reference proteome</keyword>
<name>A0A8S3Z9M4_9EUPU</name>
<feature type="compositionally biased region" description="Low complexity" evidence="1">
    <location>
        <begin position="440"/>
        <end position="455"/>
    </location>
</feature>
<dbReference type="AlphaFoldDB" id="A0A8S3Z9M4"/>